<dbReference type="InterPro" id="IPR006502">
    <property type="entry name" value="PDDEXK-like"/>
</dbReference>
<dbReference type="NCBIfam" id="TIGR01615">
    <property type="entry name" value="A_thal_3542"/>
    <property type="match status" value="1"/>
</dbReference>
<proteinExistence type="predicted"/>
<dbReference type="Proteomes" id="UP001058974">
    <property type="component" value="Chromosome 4"/>
</dbReference>
<name>A0A9D5APL6_PEA</name>
<dbReference type="OrthoDB" id="548115at2759"/>
<dbReference type="Gramene" id="Psat04G0012500-T1">
    <property type="protein sequence ID" value="KAI5414504.1"/>
    <property type="gene ID" value="KIW84_040125"/>
</dbReference>
<reference evidence="1 2" key="1">
    <citation type="journal article" date="2022" name="Nat. Genet.">
        <title>Improved pea reference genome and pan-genome highlight genomic features and evolutionary characteristics.</title>
        <authorList>
            <person name="Yang T."/>
            <person name="Liu R."/>
            <person name="Luo Y."/>
            <person name="Hu S."/>
            <person name="Wang D."/>
            <person name="Wang C."/>
            <person name="Pandey M.K."/>
            <person name="Ge S."/>
            <person name="Xu Q."/>
            <person name="Li N."/>
            <person name="Li G."/>
            <person name="Huang Y."/>
            <person name="Saxena R.K."/>
            <person name="Ji Y."/>
            <person name="Li M."/>
            <person name="Yan X."/>
            <person name="He Y."/>
            <person name="Liu Y."/>
            <person name="Wang X."/>
            <person name="Xiang C."/>
            <person name="Varshney R.K."/>
            <person name="Ding H."/>
            <person name="Gao S."/>
            <person name="Zong X."/>
        </authorList>
    </citation>
    <scope>NUCLEOTIDE SEQUENCE [LARGE SCALE GENOMIC DNA]</scope>
    <source>
        <strain evidence="1 2">cv. Zhongwan 6</strain>
    </source>
</reference>
<dbReference type="Pfam" id="PF04720">
    <property type="entry name" value="PDDEXK_6"/>
    <property type="match status" value="1"/>
</dbReference>
<gene>
    <name evidence="1" type="ORF">KIW84_040125</name>
</gene>
<accession>A0A9D5APL6</accession>
<organism evidence="1 2">
    <name type="scientific">Pisum sativum</name>
    <name type="common">Garden pea</name>
    <name type="synonym">Lathyrus oleraceus</name>
    <dbReference type="NCBI Taxonomy" id="3888"/>
    <lineage>
        <taxon>Eukaryota</taxon>
        <taxon>Viridiplantae</taxon>
        <taxon>Streptophyta</taxon>
        <taxon>Embryophyta</taxon>
        <taxon>Tracheophyta</taxon>
        <taxon>Spermatophyta</taxon>
        <taxon>Magnoliopsida</taxon>
        <taxon>eudicotyledons</taxon>
        <taxon>Gunneridae</taxon>
        <taxon>Pentapetalae</taxon>
        <taxon>rosids</taxon>
        <taxon>fabids</taxon>
        <taxon>Fabales</taxon>
        <taxon>Fabaceae</taxon>
        <taxon>Papilionoideae</taxon>
        <taxon>50 kb inversion clade</taxon>
        <taxon>NPAAA clade</taxon>
        <taxon>Hologalegina</taxon>
        <taxon>IRL clade</taxon>
        <taxon>Fabeae</taxon>
        <taxon>Lathyrus</taxon>
    </lineage>
</organism>
<dbReference type="EMBL" id="JAMSHJ010000004">
    <property type="protein sequence ID" value="KAI5414504.1"/>
    <property type="molecule type" value="Genomic_DNA"/>
</dbReference>
<sequence>MEIENKIMLEMGRNISMRFERLAAAFESDEVKRVRLCESSGSEHSTDLSDLVKSFMEKNSVKEDSVVHENDDGEFEWYDYSEKKKILQEIFGDDDDDNVKEKIRREVEVAIQLVAEDKAEDKSSRGFKRLVMSRLRESGFDAGLCKTRWERNRKFPSGDYEYIDVNFAGNRYIVEISLMAEFEIARPIDQYASLLDVFPFVFVGKVEELKKVVRLMCTAIKDSMKTMEMHTPPWRRNSYMQAKWFNPYKRTTNEVAATRKSIGFEAYNCRENFGRKSAFKYGNLTASFNVDGIGMQL</sequence>
<dbReference type="PANTHER" id="PTHR31579:SF42">
    <property type="entry name" value="DUF506 FAMILY PROTEIN (DUF506)"/>
    <property type="match status" value="1"/>
</dbReference>
<evidence type="ECO:0000313" key="2">
    <source>
        <dbReference type="Proteomes" id="UP001058974"/>
    </source>
</evidence>
<dbReference type="PANTHER" id="PTHR31579">
    <property type="entry name" value="OS03G0796600 PROTEIN"/>
    <property type="match status" value="1"/>
</dbReference>
<protein>
    <recommendedName>
        <fullName evidence="3">DUF506 family protein</fullName>
    </recommendedName>
</protein>
<keyword evidence="2" id="KW-1185">Reference proteome</keyword>
<dbReference type="AlphaFoldDB" id="A0A9D5APL6"/>
<evidence type="ECO:0000313" key="1">
    <source>
        <dbReference type="EMBL" id="KAI5414504.1"/>
    </source>
</evidence>
<comment type="caution">
    <text evidence="1">The sequence shown here is derived from an EMBL/GenBank/DDBJ whole genome shotgun (WGS) entry which is preliminary data.</text>
</comment>
<evidence type="ECO:0008006" key="3">
    <source>
        <dbReference type="Google" id="ProtNLM"/>
    </source>
</evidence>